<dbReference type="EMBL" id="QKYT01000054">
    <property type="protein sequence ID" value="RIA95874.1"/>
    <property type="molecule type" value="Genomic_DNA"/>
</dbReference>
<keyword evidence="2" id="KW-1185">Reference proteome</keyword>
<dbReference type="Proteomes" id="UP000265703">
    <property type="component" value="Unassembled WGS sequence"/>
</dbReference>
<comment type="caution">
    <text evidence="1">The sequence shown here is derived from an EMBL/GenBank/DDBJ whole genome shotgun (WGS) entry which is preliminary data.</text>
</comment>
<protein>
    <submittedName>
        <fullName evidence="1">Uncharacterized protein</fullName>
    </submittedName>
</protein>
<organism evidence="1 2">
    <name type="scientific">Glomus cerebriforme</name>
    <dbReference type="NCBI Taxonomy" id="658196"/>
    <lineage>
        <taxon>Eukaryota</taxon>
        <taxon>Fungi</taxon>
        <taxon>Fungi incertae sedis</taxon>
        <taxon>Mucoromycota</taxon>
        <taxon>Glomeromycotina</taxon>
        <taxon>Glomeromycetes</taxon>
        <taxon>Glomerales</taxon>
        <taxon>Glomeraceae</taxon>
        <taxon>Glomus</taxon>
    </lineage>
</organism>
<name>A0A397TLZ3_9GLOM</name>
<evidence type="ECO:0000313" key="2">
    <source>
        <dbReference type="Proteomes" id="UP000265703"/>
    </source>
</evidence>
<accession>A0A397TLZ3</accession>
<gene>
    <name evidence="1" type="ORF">C1645_816173</name>
</gene>
<proteinExistence type="predicted"/>
<sequence length="104" mass="11958">MITTFNKRNEIKILINQLNNSYNEEITTEFPNYFKVLNECSKSDNETIAQLSRRLIHATKWFIVDSNYEVPIVLSAITSVMQYTPTPSRGIGSRPSENHVNCSM</sequence>
<dbReference type="AlphaFoldDB" id="A0A397TLZ3"/>
<reference evidence="1 2" key="1">
    <citation type="submission" date="2018-06" db="EMBL/GenBank/DDBJ databases">
        <title>Comparative genomics reveals the genomic features of Rhizophagus irregularis, R. cerebriforme, R. diaphanum and Gigaspora rosea, and their symbiotic lifestyle signature.</title>
        <authorList>
            <person name="Morin E."/>
            <person name="San Clemente H."/>
            <person name="Chen E.C.H."/>
            <person name="De La Providencia I."/>
            <person name="Hainaut M."/>
            <person name="Kuo A."/>
            <person name="Kohler A."/>
            <person name="Murat C."/>
            <person name="Tang N."/>
            <person name="Roy S."/>
            <person name="Loubradou J."/>
            <person name="Henrissat B."/>
            <person name="Grigoriev I.V."/>
            <person name="Corradi N."/>
            <person name="Roux C."/>
            <person name="Martin F.M."/>
        </authorList>
    </citation>
    <scope>NUCLEOTIDE SEQUENCE [LARGE SCALE GENOMIC DNA]</scope>
    <source>
        <strain evidence="1 2">DAOM 227022</strain>
    </source>
</reference>
<evidence type="ECO:0000313" key="1">
    <source>
        <dbReference type="EMBL" id="RIA95874.1"/>
    </source>
</evidence>